<sequence length="502" mass="53320">MTDTRLGGIPSPLEGGDPRSGRTEGSDPVPQASPNANRNHVGSSAQPHPGTIPGRNVPAHPAARPATGSTPRVAHVQNAAYQQQIANERYRQTHQRSATNPGQRSPYQDHERYKRIAQKPKVPVGRRIAGIALALGVVAVIAVGGFLYVQNLPIAITLNGNEFEVDGDKTIADVLRKSGIRPLAGDLVAVDGSVLEAGQGEPFHATINGEATTDSAAKLSAGDVVEIGNGNPIEEPSDAVEEAVPFEVREEGTGAIHIIEGDGTDGVKATKTGKLSGLVAEQITKEPSDIVCRKVEPDVGDDKVIALTFDDGPWEEYTEQILDILKENGAKATFFTVGDRIAGAGVDHVKRAVAEGHQVCTHSFDHADGSGQGVNLGFMTPEEQVAEIEKGYAAIEEATGAKASTVIRTPGGNFGTEVIRNLKPYISAEIGWNIDTTDWKRPGADAIAEQMKSARPGAILLMHDGGGNRSQTVEALRQALPYLKEKGYRFITIDELMEYPLA</sequence>
<evidence type="ECO:0000313" key="7">
    <source>
        <dbReference type="Proteomes" id="UP000236197"/>
    </source>
</evidence>
<dbReference type="CDD" id="cd10917">
    <property type="entry name" value="CE4_NodB_like_6s_7s"/>
    <property type="match status" value="1"/>
</dbReference>
<dbReference type="GO" id="GO:0046872">
    <property type="term" value="F:metal ion binding"/>
    <property type="evidence" value="ECO:0007669"/>
    <property type="project" value="UniProtKB-KW"/>
</dbReference>
<dbReference type="OrthoDB" id="9763050at2"/>
<dbReference type="SUPFAM" id="SSF88713">
    <property type="entry name" value="Glycoside hydrolase/deacetylase"/>
    <property type="match status" value="1"/>
</dbReference>
<dbReference type="EMBL" id="PPEK01000018">
    <property type="protein sequence ID" value="PNV66871.1"/>
    <property type="molecule type" value="Genomic_DNA"/>
</dbReference>
<dbReference type="Pfam" id="PF01522">
    <property type="entry name" value="Polysacc_deac_1"/>
    <property type="match status" value="1"/>
</dbReference>
<dbReference type="PANTHER" id="PTHR10587:SF133">
    <property type="entry name" value="CHITIN DEACETYLASE 1-RELATED"/>
    <property type="match status" value="1"/>
</dbReference>
<gene>
    <name evidence="6" type="ORF">C2L71_10800</name>
</gene>
<feature type="compositionally biased region" description="Polar residues" evidence="3">
    <location>
        <begin position="95"/>
        <end position="106"/>
    </location>
</feature>
<keyword evidence="4" id="KW-1133">Transmembrane helix</keyword>
<keyword evidence="1" id="KW-0479">Metal-binding</keyword>
<evidence type="ECO:0000259" key="5">
    <source>
        <dbReference type="PROSITE" id="PS51677"/>
    </source>
</evidence>
<keyword evidence="7" id="KW-1185">Reference proteome</keyword>
<dbReference type="GO" id="GO:0016810">
    <property type="term" value="F:hydrolase activity, acting on carbon-nitrogen (but not peptide) bonds"/>
    <property type="evidence" value="ECO:0007669"/>
    <property type="project" value="InterPro"/>
</dbReference>
<name>A0A2K2U961_9ACTN</name>
<accession>A0A2K2U961</accession>
<dbReference type="GO" id="GO:0016020">
    <property type="term" value="C:membrane"/>
    <property type="evidence" value="ECO:0007669"/>
    <property type="project" value="TreeGrafter"/>
</dbReference>
<keyword evidence="4" id="KW-0472">Membrane</keyword>
<dbReference type="InterPro" id="IPR011330">
    <property type="entry name" value="Glyco_hydro/deAcase_b/a-brl"/>
</dbReference>
<comment type="caution">
    <text evidence="6">The sequence shown here is derived from an EMBL/GenBank/DDBJ whole genome shotgun (WGS) entry which is preliminary data.</text>
</comment>
<evidence type="ECO:0000256" key="3">
    <source>
        <dbReference type="SAM" id="MobiDB-lite"/>
    </source>
</evidence>
<dbReference type="Gene3D" id="3.20.20.370">
    <property type="entry name" value="Glycoside hydrolase/deacetylase"/>
    <property type="match status" value="1"/>
</dbReference>
<evidence type="ECO:0000313" key="6">
    <source>
        <dbReference type="EMBL" id="PNV66871.1"/>
    </source>
</evidence>
<dbReference type="InterPro" id="IPR002509">
    <property type="entry name" value="NODB_dom"/>
</dbReference>
<evidence type="ECO:0000256" key="1">
    <source>
        <dbReference type="ARBA" id="ARBA00022723"/>
    </source>
</evidence>
<feature type="region of interest" description="Disordered" evidence="3">
    <location>
        <begin position="1"/>
        <end position="70"/>
    </location>
</feature>
<keyword evidence="2" id="KW-0378">Hydrolase</keyword>
<evidence type="ECO:0000256" key="2">
    <source>
        <dbReference type="ARBA" id="ARBA00022801"/>
    </source>
</evidence>
<organism evidence="6 7">
    <name type="scientific">Enteroscipio rubneri</name>
    <dbReference type="NCBI Taxonomy" id="2070686"/>
    <lineage>
        <taxon>Bacteria</taxon>
        <taxon>Bacillati</taxon>
        <taxon>Actinomycetota</taxon>
        <taxon>Coriobacteriia</taxon>
        <taxon>Eggerthellales</taxon>
        <taxon>Eggerthellaceae</taxon>
        <taxon>Enteroscipio</taxon>
    </lineage>
</organism>
<dbReference type="PROSITE" id="PS51677">
    <property type="entry name" value="NODB"/>
    <property type="match status" value="1"/>
</dbReference>
<protein>
    <submittedName>
        <fullName evidence="6">Polysaccharide deacetylase</fullName>
    </submittedName>
</protein>
<feature type="compositionally biased region" description="Polar residues" evidence="3">
    <location>
        <begin position="32"/>
        <end position="46"/>
    </location>
</feature>
<feature type="compositionally biased region" description="Basic and acidic residues" evidence="3">
    <location>
        <begin position="16"/>
        <end position="25"/>
    </location>
</feature>
<dbReference type="PANTHER" id="PTHR10587">
    <property type="entry name" value="GLYCOSYL TRANSFERASE-RELATED"/>
    <property type="match status" value="1"/>
</dbReference>
<proteinExistence type="predicted"/>
<dbReference type="InterPro" id="IPR050248">
    <property type="entry name" value="Polysacc_deacetylase_ArnD"/>
</dbReference>
<reference evidence="7" key="1">
    <citation type="submission" date="2018-01" db="EMBL/GenBank/DDBJ databases">
        <title>Rubneribacter badeniensis gen. nov., sp. nov., and Colonibacter rubneri, gen. nov., sp. nov., WGS of new members of the Eggerthellaceae.</title>
        <authorList>
            <person name="Danylec N."/>
            <person name="Stoll D.A."/>
            <person name="Doetsch A."/>
            <person name="Kulling S.E."/>
            <person name="Huch M."/>
        </authorList>
    </citation>
    <scope>NUCLEOTIDE SEQUENCE [LARGE SCALE GENOMIC DNA]</scope>
    <source>
        <strain evidence="7">ResAG-96</strain>
    </source>
</reference>
<evidence type="ECO:0000256" key="4">
    <source>
        <dbReference type="SAM" id="Phobius"/>
    </source>
</evidence>
<dbReference type="Proteomes" id="UP000236197">
    <property type="component" value="Unassembled WGS sequence"/>
</dbReference>
<feature type="transmembrane region" description="Helical" evidence="4">
    <location>
        <begin position="128"/>
        <end position="149"/>
    </location>
</feature>
<feature type="region of interest" description="Disordered" evidence="3">
    <location>
        <begin position="90"/>
        <end position="111"/>
    </location>
</feature>
<keyword evidence="4" id="KW-0812">Transmembrane</keyword>
<dbReference type="AlphaFoldDB" id="A0A2K2U961"/>
<dbReference type="RefSeq" id="WP_103265765.1">
    <property type="nucleotide sequence ID" value="NZ_CABMLE010000018.1"/>
</dbReference>
<feature type="domain" description="NodB homology" evidence="5">
    <location>
        <begin position="303"/>
        <end position="491"/>
    </location>
</feature>
<dbReference type="GO" id="GO:0005975">
    <property type="term" value="P:carbohydrate metabolic process"/>
    <property type="evidence" value="ECO:0007669"/>
    <property type="project" value="InterPro"/>
</dbReference>